<dbReference type="AlphaFoldDB" id="A0A1I6XUH6"/>
<dbReference type="InterPro" id="IPR038578">
    <property type="entry name" value="GT29-like_sf"/>
</dbReference>
<dbReference type="OrthoDB" id="7769014at2"/>
<organism evidence="1 2">
    <name type="scientific">Algoriphagus locisalis</name>
    <dbReference type="NCBI Taxonomy" id="305507"/>
    <lineage>
        <taxon>Bacteria</taxon>
        <taxon>Pseudomonadati</taxon>
        <taxon>Bacteroidota</taxon>
        <taxon>Cytophagia</taxon>
        <taxon>Cytophagales</taxon>
        <taxon>Cyclobacteriaceae</taxon>
        <taxon>Algoriphagus</taxon>
    </lineage>
</organism>
<evidence type="ECO:0000313" key="1">
    <source>
        <dbReference type="EMBL" id="SFT41682.1"/>
    </source>
</evidence>
<evidence type="ECO:0008006" key="3">
    <source>
        <dbReference type="Google" id="ProtNLM"/>
    </source>
</evidence>
<dbReference type="Gene3D" id="3.90.1480.20">
    <property type="entry name" value="Glycosyl transferase family 29"/>
    <property type="match status" value="1"/>
</dbReference>
<reference evidence="2" key="1">
    <citation type="submission" date="2016-10" db="EMBL/GenBank/DDBJ databases">
        <authorList>
            <person name="Varghese N."/>
            <person name="Submissions S."/>
        </authorList>
    </citation>
    <scope>NUCLEOTIDE SEQUENCE [LARGE SCALE GENOMIC DNA]</scope>
    <source>
        <strain evidence="2">DSM 23445</strain>
    </source>
</reference>
<gene>
    <name evidence="1" type="ORF">SAMN04489724_0662</name>
</gene>
<protein>
    <recommendedName>
        <fullName evidence="3">Glycosyltransferase family 29 (Sialyltransferase)</fullName>
    </recommendedName>
</protein>
<proteinExistence type="predicted"/>
<dbReference type="STRING" id="305507.SAMN04489724_0662"/>
<dbReference type="RefSeq" id="WP_091691267.1">
    <property type="nucleotide sequence ID" value="NZ_FPBF01000001.1"/>
</dbReference>
<accession>A0A1I6XUH6</accession>
<dbReference type="EMBL" id="FPBF01000001">
    <property type="protein sequence ID" value="SFT41682.1"/>
    <property type="molecule type" value="Genomic_DNA"/>
</dbReference>
<evidence type="ECO:0000313" key="2">
    <source>
        <dbReference type="Proteomes" id="UP000199673"/>
    </source>
</evidence>
<name>A0A1I6XUH6_9BACT</name>
<dbReference type="Proteomes" id="UP000199673">
    <property type="component" value="Unassembled WGS sequence"/>
</dbReference>
<keyword evidence="2" id="KW-1185">Reference proteome</keyword>
<sequence>MKFIKALIGLIYFIFFSKRIDLDKLFKGKNIAIIGSADTVFECENGSYIDSFDIVIRINRSYCFLSEDNQKFLGSKTSILFWNFFERDNTNFGYFNLQKFNKANIDFLILGRSNLLGIRQIFNFYKKYTYSINTYYSSFSSYKKLCEKFDIKPTIGFVSLYNVLNSDFKSCFISGFSFYETKYLNDYEKAMNDKTSIDLFNFVKVERGHRPDIEFKVFKEMIIRHSNRSNIFLDNFLKNSISQNG</sequence>